<gene>
    <name evidence="7" type="ORF">PN36_21440</name>
</gene>
<evidence type="ECO:0000256" key="5">
    <source>
        <dbReference type="ARBA" id="ARBA00023014"/>
    </source>
</evidence>
<accession>A0A0A6RUD9</accession>
<evidence type="ECO:0000256" key="3">
    <source>
        <dbReference type="ARBA" id="ARBA00022723"/>
    </source>
</evidence>
<dbReference type="InterPro" id="IPR051198">
    <property type="entry name" value="BchE-like"/>
</dbReference>
<dbReference type="Proteomes" id="UP000030428">
    <property type="component" value="Unassembled WGS sequence"/>
</dbReference>
<keyword evidence="5" id="KW-0411">Iron-sulfur</keyword>
<evidence type="ECO:0000256" key="4">
    <source>
        <dbReference type="ARBA" id="ARBA00023004"/>
    </source>
</evidence>
<organism evidence="7 8">
    <name type="scientific">Candidatus Thiomargarita nelsonii</name>
    <dbReference type="NCBI Taxonomy" id="1003181"/>
    <lineage>
        <taxon>Bacteria</taxon>
        <taxon>Pseudomonadati</taxon>
        <taxon>Pseudomonadota</taxon>
        <taxon>Gammaproteobacteria</taxon>
        <taxon>Thiotrichales</taxon>
        <taxon>Thiotrichaceae</taxon>
        <taxon>Thiomargarita</taxon>
    </lineage>
</organism>
<dbReference type="AlphaFoldDB" id="A0A0A6RUD9"/>
<name>A0A0A6RUD9_9GAMM</name>
<sequence>MTQQSTIGVVEIPDLGLIDSEGKDWLTHNSKGTILISKQILLASLQDAGFETHLHDLGNGDYQEEYGKVTWGDTEFTKIYIGGKIDNLEPLAYDAWGVTNNFSQTRETACLAIKHLASKGRPVVIGGSDAIAAPQAYLAAGAAAIVLDKSGAANAPIMDYVLGRTPRKELSGVMLASGSQPPIRVKQALSPQDWPLPAVSVAKECLGTWYKGIELPEKHWPIGSIFSDIGCDRSCDFCQTPRYRLGYRAMTPERVLLWAAIQKEAGAKAVMLSSDQFLGRIVKKGGREDILEIMKGIRDMGLAVFWNNGLELKKMTLGRGINRKSGANLTPDEELISALYGWNGKTGCFYAYTAAERPLVGQEKYAKLLPWQEHCEIVKTIVRAGVANIRYGLIIGFEDDSHDSLLRLEEAVSELYEEVVAINPSQNFQVAPFSVSPIPGTPLSNSLRQSGLLHFDEPSLYGSIWTTSVDSHYLSYKEIYDWQKRLTQIGSRYMEDGLAIDS</sequence>
<dbReference type="SFLD" id="SFLDG01082">
    <property type="entry name" value="B12-binding_domain_containing"/>
    <property type="match status" value="1"/>
</dbReference>
<keyword evidence="2" id="KW-0949">S-adenosyl-L-methionine</keyword>
<evidence type="ECO:0000313" key="8">
    <source>
        <dbReference type="Proteomes" id="UP000030428"/>
    </source>
</evidence>
<feature type="domain" description="Radical SAM core" evidence="6">
    <location>
        <begin position="217"/>
        <end position="478"/>
    </location>
</feature>
<dbReference type="Gene3D" id="3.20.20.70">
    <property type="entry name" value="Aldolase class I"/>
    <property type="match status" value="1"/>
</dbReference>
<dbReference type="SFLD" id="SFLDS00029">
    <property type="entry name" value="Radical_SAM"/>
    <property type="match status" value="1"/>
</dbReference>
<dbReference type="PANTHER" id="PTHR43409">
    <property type="entry name" value="ANAEROBIC MAGNESIUM-PROTOPORPHYRIN IX MONOMETHYL ESTER CYCLASE-RELATED"/>
    <property type="match status" value="1"/>
</dbReference>
<evidence type="ECO:0000313" key="7">
    <source>
        <dbReference type="EMBL" id="KHD07481.1"/>
    </source>
</evidence>
<evidence type="ECO:0000256" key="2">
    <source>
        <dbReference type="ARBA" id="ARBA00022691"/>
    </source>
</evidence>
<keyword evidence="4" id="KW-0408">Iron</keyword>
<dbReference type="GO" id="GO:0046872">
    <property type="term" value="F:metal ion binding"/>
    <property type="evidence" value="ECO:0007669"/>
    <property type="project" value="UniProtKB-KW"/>
</dbReference>
<dbReference type="InterPro" id="IPR058240">
    <property type="entry name" value="rSAM_sf"/>
</dbReference>
<dbReference type="GO" id="GO:0003824">
    <property type="term" value="F:catalytic activity"/>
    <property type="evidence" value="ECO:0007669"/>
    <property type="project" value="InterPro"/>
</dbReference>
<evidence type="ECO:0000259" key="6">
    <source>
        <dbReference type="PROSITE" id="PS51918"/>
    </source>
</evidence>
<comment type="cofactor">
    <cofactor evidence="1">
        <name>[4Fe-4S] cluster</name>
        <dbReference type="ChEBI" id="CHEBI:49883"/>
    </cofactor>
</comment>
<dbReference type="EMBL" id="JSZA02000096">
    <property type="protein sequence ID" value="KHD07481.1"/>
    <property type="molecule type" value="Genomic_DNA"/>
</dbReference>
<dbReference type="GO" id="GO:0051536">
    <property type="term" value="F:iron-sulfur cluster binding"/>
    <property type="evidence" value="ECO:0007669"/>
    <property type="project" value="UniProtKB-KW"/>
</dbReference>
<protein>
    <submittedName>
        <fullName evidence="7">Radical SAM protein</fullName>
    </submittedName>
</protein>
<dbReference type="InterPro" id="IPR007197">
    <property type="entry name" value="rSAM"/>
</dbReference>
<comment type="caution">
    <text evidence="7">The sequence shown here is derived from an EMBL/GenBank/DDBJ whole genome shotgun (WGS) entry which is preliminary data.</text>
</comment>
<proteinExistence type="predicted"/>
<evidence type="ECO:0000256" key="1">
    <source>
        <dbReference type="ARBA" id="ARBA00001966"/>
    </source>
</evidence>
<dbReference type="InterPro" id="IPR013785">
    <property type="entry name" value="Aldolase_TIM"/>
</dbReference>
<keyword evidence="8" id="KW-1185">Reference proteome</keyword>
<reference evidence="7 8" key="1">
    <citation type="journal article" date="2016" name="Front. Microbiol.">
        <title>Single-Cell (Meta-)Genomics of a Dimorphic Candidatus Thiomargarita nelsonii Reveals Genomic Plasticity.</title>
        <authorList>
            <person name="Flood B.E."/>
            <person name="Fliss P."/>
            <person name="Jones D.S."/>
            <person name="Dick G.J."/>
            <person name="Jain S."/>
            <person name="Kaster A.K."/>
            <person name="Winkel M."/>
            <person name="Mussmann M."/>
            <person name="Bailey J."/>
        </authorList>
    </citation>
    <scope>NUCLEOTIDE SEQUENCE [LARGE SCALE GENOMIC DNA]</scope>
    <source>
        <strain evidence="7">Hydrate Ridge</strain>
    </source>
</reference>
<keyword evidence="3" id="KW-0479">Metal-binding</keyword>
<dbReference type="PROSITE" id="PS51918">
    <property type="entry name" value="RADICAL_SAM"/>
    <property type="match status" value="1"/>
</dbReference>
<dbReference type="SUPFAM" id="SSF102114">
    <property type="entry name" value="Radical SAM enzymes"/>
    <property type="match status" value="1"/>
</dbReference>